<proteinExistence type="predicted"/>
<evidence type="ECO:0000313" key="4">
    <source>
        <dbReference type="Proteomes" id="UP000007322"/>
    </source>
</evidence>
<organism evidence="3 4">
    <name type="scientific">Thermothelomyces thermophilus (strain ATCC 42464 / BCRC 31852 / DSM 1799)</name>
    <name type="common">Sporotrichum thermophile</name>
    <dbReference type="NCBI Taxonomy" id="573729"/>
    <lineage>
        <taxon>Eukaryota</taxon>
        <taxon>Fungi</taxon>
        <taxon>Dikarya</taxon>
        <taxon>Ascomycota</taxon>
        <taxon>Pezizomycotina</taxon>
        <taxon>Sordariomycetes</taxon>
        <taxon>Sordariomycetidae</taxon>
        <taxon>Sordariales</taxon>
        <taxon>Chaetomiaceae</taxon>
        <taxon>Thermothelomyces</taxon>
    </lineage>
</organism>
<keyword evidence="2" id="KW-0812">Transmembrane</keyword>
<keyword evidence="2" id="KW-0472">Membrane</keyword>
<gene>
    <name evidence="3" type="ORF">MYCTH_2310827</name>
</gene>
<feature type="transmembrane region" description="Helical" evidence="2">
    <location>
        <begin position="199"/>
        <end position="227"/>
    </location>
</feature>
<protein>
    <submittedName>
        <fullName evidence="3">Uncharacterized protein</fullName>
    </submittedName>
</protein>
<dbReference type="HOGENOM" id="CLU_909684_0_0_1"/>
<dbReference type="Proteomes" id="UP000007322">
    <property type="component" value="Chromosome 6"/>
</dbReference>
<feature type="transmembrane region" description="Helical" evidence="2">
    <location>
        <begin position="154"/>
        <end position="179"/>
    </location>
</feature>
<evidence type="ECO:0000256" key="1">
    <source>
        <dbReference type="SAM" id="MobiDB-lite"/>
    </source>
</evidence>
<reference evidence="3 4" key="1">
    <citation type="journal article" date="2011" name="Nat. Biotechnol.">
        <title>Comparative genomic analysis of the thermophilic biomass-degrading fungi Myceliophthora thermophila and Thielavia terrestris.</title>
        <authorList>
            <person name="Berka R.M."/>
            <person name="Grigoriev I.V."/>
            <person name="Otillar R."/>
            <person name="Salamov A."/>
            <person name="Grimwood J."/>
            <person name="Reid I."/>
            <person name="Ishmael N."/>
            <person name="John T."/>
            <person name="Darmond C."/>
            <person name="Moisan M.-C."/>
            <person name="Henrissat B."/>
            <person name="Coutinho P.M."/>
            <person name="Lombard V."/>
            <person name="Natvig D.O."/>
            <person name="Lindquist E."/>
            <person name="Schmutz J."/>
            <person name="Lucas S."/>
            <person name="Harris P."/>
            <person name="Powlowski J."/>
            <person name="Bellemare A."/>
            <person name="Taylor D."/>
            <person name="Butler G."/>
            <person name="de Vries R.P."/>
            <person name="Allijn I.E."/>
            <person name="van den Brink J."/>
            <person name="Ushinsky S."/>
            <person name="Storms R."/>
            <person name="Powell A.J."/>
            <person name="Paulsen I.T."/>
            <person name="Elbourne L.D.H."/>
            <person name="Baker S.E."/>
            <person name="Magnuson J."/>
            <person name="LaBoissiere S."/>
            <person name="Clutterbuck A.J."/>
            <person name="Martinez D."/>
            <person name="Wogulis M."/>
            <person name="de Leon A.L."/>
            <person name="Rey M.W."/>
            <person name="Tsang A."/>
        </authorList>
    </citation>
    <scope>NUCLEOTIDE SEQUENCE [LARGE SCALE GENOMIC DNA]</scope>
    <source>
        <strain evidence="4">ATCC 42464 / BCRC 31852 / DSM 1799</strain>
    </source>
</reference>
<accession>G2QM65</accession>
<evidence type="ECO:0000313" key="3">
    <source>
        <dbReference type="EMBL" id="AEO61045.1"/>
    </source>
</evidence>
<name>G2QM65_THET4</name>
<feature type="transmembrane region" description="Helical" evidence="2">
    <location>
        <begin position="247"/>
        <end position="263"/>
    </location>
</feature>
<dbReference type="InParanoid" id="G2QM65"/>
<keyword evidence="2" id="KW-1133">Transmembrane helix</keyword>
<dbReference type="EMBL" id="CP003007">
    <property type="protein sequence ID" value="AEO61045.1"/>
    <property type="molecule type" value="Genomic_DNA"/>
</dbReference>
<keyword evidence="4" id="KW-1185">Reference proteome</keyword>
<dbReference type="RefSeq" id="XP_003666290.1">
    <property type="nucleotide sequence ID" value="XM_003666242.1"/>
</dbReference>
<dbReference type="KEGG" id="mtm:MYCTH_2310827"/>
<sequence>MHSDYLDHYHRHHHHRYHQYYASAHRHHHNGGNNNSNPPQNQGATTTAAAAAAAGAARTNLQLALLGSVAAAVLRRPDLALLLLHGLARPLVRAAAAAAGGARDPHPHLRLAGLLPSWLVPEALRPLRHGLPPSSPFRAALHALRWEVRRNREALCWAGWAFAGLLLASSAGLVPAAAARAVVGWAVPLLRAAAELYGHLLLTCLGVTWAVTAVRVAGDVLLFAVWLVLQTARELVVQWAGFVRRRWAVIFAGLACWGLWEWLSNLDYDVLWVEAAHWFLLTCAELVYLSGDVVRDMAKSIEFDFV</sequence>
<dbReference type="GeneID" id="11514505"/>
<dbReference type="VEuPathDB" id="FungiDB:MYCTH_2310827"/>
<feature type="compositionally biased region" description="Low complexity" evidence="1">
    <location>
        <begin position="31"/>
        <end position="49"/>
    </location>
</feature>
<evidence type="ECO:0000256" key="2">
    <source>
        <dbReference type="SAM" id="Phobius"/>
    </source>
</evidence>
<feature type="region of interest" description="Disordered" evidence="1">
    <location>
        <begin position="24"/>
        <end position="49"/>
    </location>
</feature>
<dbReference type="AlphaFoldDB" id="G2QM65"/>